<sequence length="1596" mass="184030">MGAVKWEKRWRKTSVSALFALPLSDISEQRKVLQKQACVIVGMRNGDVHALDQDGRSLPDWFYSTGRMIRQIYVSDHAPNNILIGSEDRGIHVLDRATGKLCSDPYYTQGWIRSVYAGDIDGDAQEEILAGSGDSCLYILDAEGRYQDKVSLGYQIQALFAASLINRETRSIITSSNRKDLFVWTLQKDATGQWQAHKEWQKSSPDAAFDNRLHAIHVIEGHKGSEPKILLGAEDGYLYILDKCGSLLWKRHFGSCIYSVWAADINFDGQMEILVGTEDSGVYAIQVEFSNNLYKRLDDIYKEVMPYEQIVGKNEIMQKLSPREKAVLKDYVGEVPPLRHVHLELEKAQEFIRGGQYEHALSLLLLLRQQNVQYYWPQPVTTRGYIWALEFGHIKDSHKRDIIIGTDEGYIYAINSEQGTHNIIWQKDFKDRVRMLKCIPGQNGELDTILAVLGNQRCVLLDARGETIREQTIEEQDWARSIGLVWSKDQPGQILEILIGMENNRICIWDASFEHQLGSLVTPQGINFIEHVWSSEGEYRIVSGSTDNGVYVHDREGNLKWSYQTQDRIQGLSVKDIDRNGLAEVVVGSRDRNVYVLDHEGHLKWRYRTKRGVLDVTVCDIKLKDDPEEAEERALKVLASSSDGNVYVLTANGDLLWKYQKPHRIRKISANDINDDGKLEIAIASENQLELLQIINQPRLIEQIEHCWQQLLPRDSEKRRQTIMQLTYHENEYIQAFALAKLAGQHQRRAEDFKRFQDALRKEESLEVRRELVRSIVVLCLVPYNHAENTQQARLFLSHLSSDPDPEIRLAIVESLTELLRIEDGLCFEYLEHFTHNVDMWVRHAVVRQLAKLVRNYPERAFQLLEKTVNDEEEWVRQETGRALSRYFDMHPQQIIQDSLALLAARTRVRVLEQISYSAHTPIIKSWFKCLARLLTELNEQTIEDLLRETVQIIQSLFEFDPVYGEELYQVYSEFLQIYQAHKIGALARYQWSDTTLIEDTDDPAYETIRMSMEVFRELREVSEVIRAYERREVVGDRVTSLITAIDIVDAIRLDLQQEEIRQRQAFPRYSLPELVILSILINKHHKIIKDEIYLLRGNARLEAKIRNKDKIRLEEEVAISLLISNKGVSAADNISITLEDGPEFSVVGTNRRNLLQLTTNNAVPVEFIIRPYTTTPRLSFHITYDDAEKRGKREDFADIVTLQQHTSIYQEILNPYTSGTPIRNREMFYGRQDDINSLREKLSSTTANKVVVLSGQRRMGKTSLIYQLTNALTKSPFVPVPIDLQGQALKNMEQLFAGFATRISEETKLHRQITVTVPEAESFQNNPTATFDTFLNEVFQQLPNEKLVLLLDEFDVLQEKIDQGIINRDVLHYLRSLMQHRQGLNFLLVGAPRIKHTTEQSWSVFFNIALYHNLSKLKPADATALITEPIQSSMEYDMLALERVRKLSGDLPYFIHVISEILIGHCNKHKRSYVTINDVNAVLDTILEEQAGCVNWIWNQTASPLEHILLSILAQEKGEEGRIFSLSDISAEFDAQGINYEQEKVLSALHHLAVEDIVEERFNGTQFRIPIGLVKEWLRKMKPPERVIREEQFFD</sequence>
<dbReference type="Gene3D" id="3.40.50.300">
    <property type="entry name" value="P-loop containing nucleotide triphosphate hydrolases"/>
    <property type="match status" value="1"/>
</dbReference>
<evidence type="ECO:0000313" key="2">
    <source>
        <dbReference type="EMBL" id="GCE23945.1"/>
    </source>
</evidence>
<dbReference type="InterPro" id="IPR016024">
    <property type="entry name" value="ARM-type_fold"/>
</dbReference>
<dbReference type="InterPro" id="IPR057420">
    <property type="entry name" value="Beta-prop_CGLA"/>
</dbReference>
<dbReference type="SUPFAM" id="SSF52540">
    <property type="entry name" value="P-loop containing nucleoside triphosphate hydrolases"/>
    <property type="match status" value="1"/>
</dbReference>
<dbReference type="InterPro" id="IPR028994">
    <property type="entry name" value="Integrin_alpha_N"/>
</dbReference>
<name>A0A402AXZ3_9CHLR</name>
<evidence type="ECO:0000313" key="3">
    <source>
        <dbReference type="Proteomes" id="UP000287188"/>
    </source>
</evidence>
<dbReference type="InterPro" id="IPR015943">
    <property type="entry name" value="WD40/YVTN_repeat-like_dom_sf"/>
</dbReference>
<accession>A0A402AXZ3</accession>
<proteinExistence type="predicted"/>
<dbReference type="InterPro" id="IPR011047">
    <property type="entry name" value="Quinoprotein_ADH-like_sf"/>
</dbReference>
<feature type="domain" description="Lambda-carrageenase beta-propeller" evidence="1">
    <location>
        <begin position="541"/>
        <end position="624"/>
    </location>
</feature>
<keyword evidence="3" id="KW-1185">Reference proteome</keyword>
<dbReference type="InterPro" id="IPR011989">
    <property type="entry name" value="ARM-like"/>
</dbReference>
<dbReference type="Gene3D" id="1.25.10.10">
    <property type="entry name" value="Leucine-rich Repeat Variant"/>
    <property type="match status" value="1"/>
</dbReference>
<dbReference type="Gene3D" id="2.130.10.10">
    <property type="entry name" value="YVTN repeat-like/Quinoprotein amine dehydrogenase"/>
    <property type="match status" value="2"/>
</dbReference>
<dbReference type="EMBL" id="BIFS01000002">
    <property type="protein sequence ID" value="GCE23945.1"/>
    <property type="molecule type" value="Genomic_DNA"/>
</dbReference>
<dbReference type="Proteomes" id="UP000287188">
    <property type="component" value="Unassembled WGS sequence"/>
</dbReference>
<dbReference type="OrthoDB" id="135105at2"/>
<dbReference type="SMART" id="SM00564">
    <property type="entry name" value="PQQ"/>
    <property type="match status" value="6"/>
</dbReference>
<protein>
    <recommendedName>
        <fullName evidence="1">Lambda-carrageenase beta-propeller domain-containing protein</fullName>
    </recommendedName>
</protein>
<gene>
    <name evidence="2" type="ORF">KDK_77450</name>
</gene>
<dbReference type="SUPFAM" id="SSF48371">
    <property type="entry name" value="ARM repeat"/>
    <property type="match status" value="1"/>
</dbReference>
<organism evidence="2 3">
    <name type="scientific">Dictyobacter kobayashii</name>
    <dbReference type="NCBI Taxonomy" id="2014872"/>
    <lineage>
        <taxon>Bacteria</taxon>
        <taxon>Bacillati</taxon>
        <taxon>Chloroflexota</taxon>
        <taxon>Ktedonobacteria</taxon>
        <taxon>Ktedonobacterales</taxon>
        <taxon>Dictyobacteraceae</taxon>
        <taxon>Dictyobacter</taxon>
    </lineage>
</organism>
<dbReference type="PANTHER" id="PTHR34301">
    <property type="entry name" value="DNA-BINDING PROTEIN-RELATED"/>
    <property type="match status" value="1"/>
</dbReference>
<comment type="caution">
    <text evidence="2">The sequence shown here is derived from an EMBL/GenBank/DDBJ whole genome shotgun (WGS) entry which is preliminary data.</text>
</comment>
<dbReference type="PANTHER" id="PTHR34301:SF8">
    <property type="entry name" value="ATPASE DOMAIN-CONTAINING PROTEIN"/>
    <property type="match status" value="1"/>
</dbReference>
<dbReference type="Pfam" id="PF25292">
    <property type="entry name" value="Beta-prop_CGLA"/>
    <property type="match status" value="1"/>
</dbReference>
<dbReference type="Pfam" id="PF14516">
    <property type="entry name" value="AAA_35"/>
    <property type="match status" value="1"/>
</dbReference>
<dbReference type="InterPro" id="IPR027417">
    <property type="entry name" value="P-loop_NTPase"/>
</dbReference>
<dbReference type="Gene3D" id="2.40.10.480">
    <property type="match status" value="1"/>
</dbReference>
<dbReference type="Pfam" id="PF13646">
    <property type="entry name" value="HEAT_2"/>
    <property type="match status" value="1"/>
</dbReference>
<dbReference type="SUPFAM" id="SSF69318">
    <property type="entry name" value="Integrin alpha N-terminal domain"/>
    <property type="match status" value="1"/>
</dbReference>
<dbReference type="InterPro" id="IPR018391">
    <property type="entry name" value="PQQ_b-propeller_rpt"/>
</dbReference>
<dbReference type="SUPFAM" id="SSF50998">
    <property type="entry name" value="Quinoprotein alcohol dehydrogenase-like"/>
    <property type="match status" value="1"/>
</dbReference>
<evidence type="ECO:0000259" key="1">
    <source>
        <dbReference type="Pfam" id="PF25292"/>
    </source>
</evidence>
<reference evidence="3" key="1">
    <citation type="submission" date="2018-12" db="EMBL/GenBank/DDBJ databases">
        <title>Tengunoibacter tsumagoiensis gen. nov., sp. nov., Dictyobacter kobayashii sp. nov., D. alpinus sp. nov., and D. joshuensis sp. nov. and description of Dictyobacteraceae fam. nov. within the order Ktedonobacterales isolated from Tengu-no-mugimeshi.</title>
        <authorList>
            <person name="Wang C.M."/>
            <person name="Zheng Y."/>
            <person name="Sakai Y."/>
            <person name="Toyoda A."/>
            <person name="Minakuchi Y."/>
            <person name="Abe K."/>
            <person name="Yokota A."/>
            <person name="Yabe S."/>
        </authorList>
    </citation>
    <scope>NUCLEOTIDE SEQUENCE [LARGE SCALE GENOMIC DNA]</scope>
    <source>
        <strain evidence="3">Uno11</strain>
    </source>
</reference>